<keyword evidence="4 6" id="KW-0238">DNA-binding</keyword>
<feature type="region of interest" description="Disordered" evidence="7">
    <location>
        <begin position="214"/>
        <end position="239"/>
    </location>
</feature>
<dbReference type="GO" id="GO:0003700">
    <property type="term" value="F:DNA-binding transcription factor activity"/>
    <property type="evidence" value="ECO:0007669"/>
    <property type="project" value="TreeGrafter"/>
</dbReference>
<comment type="caution">
    <text evidence="9">The sequence shown here is derived from an EMBL/GenBank/DDBJ whole genome shotgun (WGS) entry which is preliminary data.</text>
</comment>
<dbReference type="PANTHER" id="PTHR30055">
    <property type="entry name" value="HTH-TYPE TRANSCRIPTIONAL REGULATOR RUTR"/>
    <property type="match status" value="1"/>
</dbReference>
<proteinExistence type="predicted"/>
<keyword evidence="10" id="KW-1185">Reference proteome</keyword>
<accession>A0A4Q7S9M0</accession>
<dbReference type="InterPro" id="IPR023772">
    <property type="entry name" value="DNA-bd_HTH_TetR-type_CS"/>
</dbReference>
<dbReference type="InterPro" id="IPR004111">
    <property type="entry name" value="Repressor_TetR_C"/>
</dbReference>
<dbReference type="InterPro" id="IPR036271">
    <property type="entry name" value="Tet_transcr_reg_TetR-rel_C_sf"/>
</dbReference>
<dbReference type="Pfam" id="PF00440">
    <property type="entry name" value="TetR_N"/>
    <property type="match status" value="1"/>
</dbReference>
<keyword evidence="2" id="KW-0678">Repressor</keyword>
<evidence type="ECO:0000256" key="2">
    <source>
        <dbReference type="ARBA" id="ARBA00022491"/>
    </source>
</evidence>
<dbReference type="PROSITE" id="PS50977">
    <property type="entry name" value="HTH_TETR_2"/>
    <property type="match status" value="1"/>
</dbReference>
<dbReference type="SUPFAM" id="SSF48498">
    <property type="entry name" value="Tetracyclin repressor-like, C-terminal domain"/>
    <property type="match status" value="1"/>
</dbReference>
<gene>
    <name evidence="9" type="ORF">EV147_1545</name>
</gene>
<evidence type="ECO:0000259" key="8">
    <source>
        <dbReference type="PROSITE" id="PS50977"/>
    </source>
</evidence>
<dbReference type="Gene3D" id="1.10.357.10">
    <property type="entry name" value="Tetracycline Repressor, domain 2"/>
    <property type="match status" value="1"/>
</dbReference>
<dbReference type="SUPFAM" id="SSF46689">
    <property type="entry name" value="Homeodomain-like"/>
    <property type="match status" value="1"/>
</dbReference>
<dbReference type="InterPro" id="IPR050109">
    <property type="entry name" value="HTH-type_TetR-like_transc_reg"/>
</dbReference>
<dbReference type="InterPro" id="IPR009057">
    <property type="entry name" value="Homeodomain-like_sf"/>
</dbReference>
<evidence type="ECO:0000256" key="5">
    <source>
        <dbReference type="ARBA" id="ARBA00023163"/>
    </source>
</evidence>
<sequence length="239" mass="26312">MKAPRIQRNQVIDAALTLLEEEGLEGLTMRKLAQALQIQAPSLYWHFESKSALLDGMADALVESVAVTVADDNQPWDNRMRQIAGELRQALLKRRDGARVFAGTYVVTDNMLRISENMIDALVKAGFPSGRAATLSFSIAYYVLGFVTEEQALGPEGVPDLDTRKTAFFELAKLKYPQNWAARHAIFSEDFDGRFAVGLDTLLAGISTQIDHVAQHAKSKPSRSRTIASKAKAPHKAKA</sequence>
<dbReference type="GO" id="GO:0000976">
    <property type="term" value="F:transcription cis-regulatory region binding"/>
    <property type="evidence" value="ECO:0007669"/>
    <property type="project" value="TreeGrafter"/>
</dbReference>
<reference evidence="9 10" key="1">
    <citation type="journal article" date="2015" name="Stand. Genomic Sci.">
        <title>Genomic Encyclopedia of Bacterial and Archaeal Type Strains, Phase III: the genomes of soil and plant-associated and newly described type strains.</title>
        <authorList>
            <person name="Whitman W.B."/>
            <person name="Woyke T."/>
            <person name="Klenk H.P."/>
            <person name="Zhou Y."/>
            <person name="Lilburn T.G."/>
            <person name="Beck B.J."/>
            <person name="De Vos P."/>
            <person name="Vandamme P."/>
            <person name="Eisen J.A."/>
            <person name="Garrity G."/>
            <person name="Hugenholtz P."/>
            <person name="Kyrpides N.C."/>
        </authorList>
    </citation>
    <scope>NUCLEOTIDE SEQUENCE [LARGE SCALE GENOMIC DNA]</scope>
    <source>
        <strain evidence="9 10">ASC-9842</strain>
    </source>
</reference>
<keyword evidence="5" id="KW-0804">Transcription</keyword>
<evidence type="ECO:0000256" key="6">
    <source>
        <dbReference type="PROSITE-ProRule" id="PRU00335"/>
    </source>
</evidence>
<dbReference type="EMBL" id="SGXM01000001">
    <property type="protein sequence ID" value="RZT42508.1"/>
    <property type="molecule type" value="Genomic_DNA"/>
</dbReference>
<protein>
    <submittedName>
        <fullName evidence="9">TetR family transcriptional regulator</fullName>
    </submittedName>
</protein>
<dbReference type="AlphaFoldDB" id="A0A4Q7S9M0"/>
<evidence type="ECO:0000256" key="4">
    <source>
        <dbReference type="ARBA" id="ARBA00023125"/>
    </source>
</evidence>
<dbReference type="InterPro" id="IPR001647">
    <property type="entry name" value="HTH_TetR"/>
</dbReference>
<evidence type="ECO:0000256" key="7">
    <source>
        <dbReference type="SAM" id="MobiDB-lite"/>
    </source>
</evidence>
<feature type="DNA-binding region" description="H-T-H motif" evidence="6">
    <location>
        <begin position="28"/>
        <end position="47"/>
    </location>
</feature>
<keyword evidence="3" id="KW-0805">Transcription regulation</keyword>
<comment type="function">
    <text evidence="1">TetR is the repressor of the tetracycline resistance element; its N-terminal region forms a helix-turn-helix structure and binds DNA. Binding of tetracycline to TetR reduces the repressor affinity for the tetracycline resistance gene (tetA) promoter operator sites.</text>
</comment>
<dbReference type="OrthoDB" id="5293507at2"/>
<feature type="domain" description="HTH tetR-type" evidence="8">
    <location>
        <begin position="5"/>
        <end position="65"/>
    </location>
</feature>
<evidence type="ECO:0000313" key="10">
    <source>
        <dbReference type="Proteomes" id="UP000291078"/>
    </source>
</evidence>
<dbReference type="GO" id="GO:0046677">
    <property type="term" value="P:response to antibiotic"/>
    <property type="evidence" value="ECO:0007669"/>
    <property type="project" value="InterPro"/>
</dbReference>
<evidence type="ECO:0000313" key="9">
    <source>
        <dbReference type="EMBL" id="RZT42508.1"/>
    </source>
</evidence>
<dbReference type="PRINTS" id="PR00400">
    <property type="entry name" value="TETREPRESSOR"/>
</dbReference>
<dbReference type="Pfam" id="PF02909">
    <property type="entry name" value="TetR_C_1"/>
    <property type="match status" value="1"/>
</dbReference>
<dbReference type="PROSITE" id="PS01081">
    <property type="entry name" value="HTH_TETR_1"/>
    <property type="match status" value="1"/>
</dbReference>
<dbReference type="GO" id="GO:0045892">
    <property type="term" value="P:negative regulation of DNA-templated transcription"/>
    <property type="evidence" value="ECO:0007669"/>
    <property type="project" value="InterPro"/>
</dbReference>
<evidence type="ECO:0000256" key="1">
    <source>
        <dbReference type="ARBA" id="ARBA00002856"/>
    </source>
</evidence>
<dbReference type="PANTHER" id="PTHR30055:SF151">
    <property type="entry name" value="TRANSCRIPTIONAL REGULATORY PROTEIN"/>
    <property type="match status" value="1"/>
</dbReference>
<organism evidence="9 10">
    <name type="scientific">Cupriavidus agavae</name>
    <dbReference type="NCBI Taxonomy" id="1001822"/>
    <lineage>
        <taxon>Bacteria</taxon>
        <taxon>Pseudomonadati</taxon>
        <taxon>Pseudomonadota</taxon>
        <taxon>Betaproteobacteria</taxon>
        <taxon>Burkholderiales</taxon>
        <taxon>Burkholderiaceae</taxon>
        <taxon>Cupriavidus</taxon>
    </lineage>
</organism>
<dbReference type="PRINTS" id="PR00455">
    <property type="entry name" value="HTHTETR"/>
</dbReference>
<dbReference type="Proteomes" id="UP000291078">
    <property type="component" value="Unassembled WGS sequence"/>
</dbReference>
<dbReference type="InterPro" id="IPR003012">
    <property type="entry name" value="Tet_transcr_reg_TetR"/>
</dbReference>
<name>A0A4Q7S9M0_9BURK</name>
<evidence type="ECO:0000256" key="3">
    <source>
        <dbReference type="ARBA" id="ARBA00023015"/>
    </source>
</evidence>
<dbReference type="Gene3D" id="1.10.10.60">
    <property type="entry name" value="Homeodomain-like"/>
    <property type="match status" value="1"/>
</dbReference>